<dbReference type="Proteomes" id="UP000011058">
    <property type="component" value="Chromosome"/>
</dbReference>
<dbReference type="KEGG" id="fae:FAES_2273"/>
<dbReference type="eggNOG" id="ENOG502ZCSF">
    <property type="taxonomic scope" value="Bacteria"/>
</dbReference>
<dbReference type="AlphaFoldDB" id="I0K829"/>
<proteinExistence type="predicted"/>
<reference evidence="1 2" key="1">
    <citation type="journal article" date="2012" name="J. Bacteriol.">
        <title>Genome Sequence of Fibrella aestuarina BUZ 2T, a Filamentous Marine Bacterium.</title>
        <authorList>
            <person name="Filippini M."/>
            <person name="Qi W."/>
            <person name="Blom J."/>
            <person name="Goesmann A."/>
            <person name="Smits T.H."/>
            <person name="Bagheri H.C."/>
        </authorList>
    </citation>
    <scope>NUCLEOTIDE SEQUENCE [LARGE SCALE GENOMIC DNA]</scope>
    <source>
        <strain evidence="2">BUZ 2T</strain>
    </source>
</reference>
<evidence type="ECO:0000313" key="2">
    <source>
        <dbReference type="Proteomes" id="UP000011058"/>
    </source>
</evidence>
<protein>
    <submittedName>
        <fullName evidence="1">Uncharacterized protein</fullName>
    </submittedName>
</protein>
<dbReference type="HOGENOM" id="CLU_2329565_0_0_10"/>
<gene>
    <name evidence="1" type="ORF">FAES_2273</name>
</gene>
<accession>I0K829</accession>
<evidence type="ECO:0000313" key="1">
    <source>
        <dbReference type="EMBL" id="CCH00282.1"/>
    </source>
</evidence>
<name>I0K829_9BACT</name>
<organism evidence="1 2">
    <name type="scientific">Fibrella aestuarina BUZ 2</name>
    <dbReference type="NCBI Taxonomy" id="1166018"/>
    <lineage>
        <taxon>Bacteria</taxon>
        <taxon>Pseudomonadati</taxon>
        <taxon>Bacteroidota</taxon>
        <taxon>Cytophagia</taxon>
        <taxon>Cytophagales</taxon>
        <taxon>Spirosomataceae</taxon>
        <taxon>Fibrella</taxon>
    </lineage>
</organism>
<dbReference type="STRING" id="1166018.FAES_2273"/>
<dbReference type="EMBL" id="HE796683">
    <property type="protein sequence ID" value="CCH00282.1"/>
    <property type="molecule type" value="Genomic_DNA"/>
</dbReference>
<sequence>MIDYQEQRDDKGQFLFFVPMVQYPLNDEQTLLVFHTPQEPDALDGHGQIEWIPLGRLDDQSFIIESMTRNSLIRDGWDFDKYPNPYVAIGNPIEQSHE</sequence>
<keyword evidence="2" id="KW-1185">Reference proteome</keyword>